<protein>
    <submittedName>
        <fullName evidence="2">Uncharacterized protein</fullName>
    </submittedName>
</protein>
<name>A0A1I2DKM2_9RHOB</name>
<gene>
    <name evidence="2" type="ORF">SAMN04488523_110191</name>
</gene>
<organism evidence="2 3">
    <name type="scientific">Sulfitobacter brevis</name>
    <dbReference type="NCBI Taxonomy" id="74348"/>
    <lineage>
        <taxon>Bacteria</taxon>
        <taxon>Pseudomonadati</taxon>
        <taxon>Pseudomonadota</taxon>
        <taxon>Alphaproteobacteria</taxon>
        <taxon>Rhodobacterales</taxon>
        <taxon>Roseobacteraceae</taxon>
        <taxon>Sulfitobacter</taxon>
    </lineage>
</organism>
<dbReference type="AlphaFoldDB" id="A0A1I2DKM2"/>
<reference evidence="2 3" key="1">
    <citation type="submission" date="2016-10" db="EMBL/GenBank/DDBJ databases">
        <authorList>
            <person name="de Groot N.N."/>
        </authorList>
    </citation>
    <scope>NUCLEOTIDE SEQUENCE [LARGE SCALE GENOMIC DNA]</scope>
    <source>
        <strain evidence="2 3">DSM 11443</strain>
    </source>
</reference>
<proteinExistence type="predicted"/>
<sequence length="43" mass="4824">MNRRLYRVSATMWKLSAQTTERSSAEPEAGQGGAIKVRQFSHS</sequence>
<feature type="region of interest" description="Disordered" evidence="1">
    <location>
        <begin position="16"/>
        <end position="43"/>
    </location>
</feature>
<dbReference type="STRING" id="74348.SAMN04488523_110191"/>
<dbReference type="EMBL" id="FOMW01000010">
    <property type="protein sequence ID" value="SFE80988.1"/>
    <property type="molecule type" value="Genomic_DNA"/>
</dbReference>
<evidence type="ECO:0000256" key="1">
    <source>
        <dbReference type="SAM" id="MobiDB-lite"/>
    </source>
</evidence>
<accession>A0A1I2DKM2</accession>
<keyword evidence="3" id="KW-1185">Reference proteome</keyword>
<evidence type="ECO:0000313" key="2">
    <source>
        <dbReference type="EMBL" id="SFE80988.1"/>
    </source>
</evidence>
<dbReference type="Proteomes" id="UP000198977">
    <property type="component" value="Unassembled WGS sequence"/>
</dbReference>
<evidence type="ECO:0000313" key="3">
    <source>
        <dbReference type="Proteomes" id="UP000198977"/>
    </source>
</evidence>